<comment type="subunit">
    <text evidence="9">Component of the Sec protein translocase complex. Heterotrimer consisting of alpha (SecY), beta (SecG) and gamma (SecE) subunits. The heterotrimers can form oligomers, although 1 heterotrimer is thought to be able to translocate proteins. Interacts with the ribosome. May interact with SecDF, and other proteins may be involved.</text>
</comment>
<feature type="transmembrane region" description="Helical" evidence="9">
    <location>
        <begin position="277"/>
        <end position="298"/>
    </location>
</feature>
<name>A0A7C4HYU8_CALS0</name>
<evidence type="ECO:0000256" key="8">
    <source>
        <dbReference type="ARBA" id="ARBA00023136"/>
    </source>
</evidence>
<feature type="transmembrane region" description="Helical" evidence="9">
    <location>
        <begin position="405"/>
        <end position="428"/>
    </location>
</feature>
<evidence type="ECO:0000256" key="3">
    <source>
        <dbReference type="ARBA" id="ARBA00022448"/>
    </source>
</evidence>
<keyword evidence="3 9" id="KW-0813">Transport</keyword>
<organism evidence="14">
    <name type="scientific">Caldiarchaeum subterraneum</name>
    <dbReference type="NCBI Taxonomy" id="311458"/>
    <lineage>
        <taxon>Archaea</taxon>
        <taxon>Nitrososphaerota</taxon>
        <taxon>Candidatus Caldarchaeales</taxon>
        <taxon>Candidatus Caldarchaeaceae</taxon>
        <taxon>Candidatus Caldarchaeum</taxon>
    </lineage>
</organism>
<feature type="transmembrane region" description="Helical" evidence="9">
    <location>
        <begin position="356"/>
        <end position="375"/>
    </location>
</feature>
<keyword evidence="7 9" id="KW-0811">Translocation</keyword>
<keyword evidence="4 9" id="KW-0812">Transmembrane</keyword>
<evidence type="ECO:0000256" key="4">
    <source>
        <dbReference type="ARBA" id="ARBA00022692"/>
    </source>
</evidence>
<feature type="transmembrane region" description="Helical" evidence="9">
    <location>
        <begin position="236"/>
        <end position="256"/>
    </location>
</feature>
<dbReference type="InterPro" id="IPR002208">
    <property type="entry name" value="SecY/SEC61-alpha"/>
</dbReference>
<evidence type="ECO:0000256" key="6">
    <source>
        <dbReference type="ARBA" id="ARBA00022989"/>
    </source>
</evidence>
<dbReference type="HAMAP" id="MF_01465">
    <property type="entry name" value="SecY"/>
    <property type="match status" value="1"/>
</dbReference>
<dbReference type="SUPFAM" id="SSF103491">
    <property type="entry name" value="Preprotein translocase SecY subunit"/>
    <property type="match status" value="1"/>
</dbReference>
<evidence type="ECO:0000256" key="7">
    <source>
        <dbReference type="ARBA" id="ARBA00023010"/>
    </source>
</evidence>
<dbReference type="PIRSF" id="PIRSF004557">
    <property type="entry name" value="SecY"/>
    <property type="match status" value="1"/>
</dbReference>
<evidence type="ECO:0000313" key="13">
    <source>
        <dbReference type="EMBL" id="HGL40322.1"/>
    </source>
</evidence>
<dbReference type="NCBIfam" id="NF006341">
    <property type="entry name" value="PRK08568.1-5"/>
    <property type="match status" value="1"/>
</dbReference>
<proteinExistence type="inferred from homology"/>
<gene>
    <name evidence="9 14" type="primary">secY</name>
    <name evidence="14" type="ORF">ENT82_06015</name>
    <name evidence="13" type="ORF">ENU43_01465</name>
</gene>
<comment type="subcellular location">
    <subcellularLocation>
        <location evidence="9">Cell membrane</location>
        <topology evidence="9">Multi-pass membrane protein</topology>
    </subcellularLocation>
    <subcellularLocation>
        <location evidence="1 11">Membrane</location>
        <topology evidence="1 11">Multi-pass membrane protein</topology>
    </subcellularLocation>
</comment>
<comment type="function">
    <text evidence="9 10">The central subunit of the protein translocation channel SecYEG. Consists of two halves formed by TMs 1-5 and 6-10. These two domains form a lateral gate at the front which open onto the bilayer between TMs 2 and 7, and are clamped together by SecE at the back. The channel is closed by both a pore ring composed of hydrophobic SecY resides and a short helix (helix 2A) on the extracellular side of the membrane which forms a plug. The plug probably moves laterally to allow the channel to open. The ring and the pore may move independently.</text>
</comment>
<dbReference type="AlphaFoldDB" id="A0A7C4HYU8"/>
<evidence type="ECO:0000256" key="1">
    <source>
        <dbReference type="ARBA" id="ARBA00004141"/>
    </source>
</evidence>
<dbReference type="EMBL" id="DTCM01000018">
    <property type="protein sequence ID" value="HGL40322.1"/>
    <property type="molecule type" value="Genomic_DNA"/>
</dbReference>
<evidence type="ECO:0000256" key="2">
    <source>
        <dbReference type="ARBA" id="ARBA00005751"/>
    </source>
</evidence>
<dbReference type="Gene3D" id="1.10.3370.10">
    <property type="entry name" value="SecY subunit domain"/>
    <property type="match status" value="1"/>
</dbReference>
<feature type="transmembrane region" description="Helical" evidence="9">
    <location>
        <begin position="150"/>
        <end position="170"/>
    </location>
</feature>
<protein>
    <recommendedName>
        <fullName evidence="9 10">Protein translocase subunit SecY</fullName>
    </recommendedName>
    <alternativeName>
        <fullName evidence="9">Protein transport protein SEC61 subunit alpha homolog</fullName>
    </alternativeName>
</protein>
<dbReference type="InterPro" id="IPR023201">
    <property type="entry name" value="SecY_dom_sf"/>
</dbReference>
<dbReference type="InterPro" id="IPR030659">
    <property type="entry name" value="SecY_CS"/>
</dbReference>
<reference evidence="14" key="1">
    <citation type="journal article" date="2020" name="mSystems">
        <title>Genome- and Community-Level Interaction Insights into Carbon Utilization and Element Cycling Functions of Hydrothermarchaeota in Hydrothermal Sediment.</title>
        <authorList>
            <person name="Zhou Z."/>
            <person name="Liu Y."/>
            <person name="Xu W."/>
            <person name="Pan J."/>
            <person name="Luo Z.H."/>
            <person name="Li M."/>
        </authorList>
    </citation>
    <scope>NUCLEOTIDE SEQUENCE [LARGE SCALE GENOMIC DNA]</scope>
    <source>
        <strain evidence="14">SpSt-613</strain>
        <strain evidence="13">SpSt-669</strain>
    </source>
</reference>
<dbReference type="PANTHER" id="PTHR10906">
    <property type="entry name" value="SECY/SEC61-ALPHA FAMILY MEMBER"/>
    <property type="match status" value="1"/>
</dbReference>
<accession>A0A7C4HYU8</accession>
<dbReference type="PROSITE" id="PS00755">
    <property type="entry name" value="SECY_1"/>
    <property type="match status" value="1"/>
</dbReference>
<dbReference type="InterPro" id="IPR026593">
    <property type="entry name" value="SecY"/>
</dbReference>
<keyword evidence="8 9" id="KW-0472">Membrane</keyword>
<comment type="similarity">
    <text evidence="2 9 12">Belongs to the SecY/SEC61-alpha family.</text>
</comment>
<dbReference type="PROSITE" id="PS00756">
    <property type="entry name" value="SECY_2"/>
    <property type="match status" value="1"/>
</dbReference>
<feature type="transmembrane region" description="Helical" evidence="9">
    <location>
        <begin position="434"/>
        <end position="455"/>
    </location>
</feature>
<evidence type="ECO:0000256" key="12">
    <source>
        <dbReference type="RuleBase" id="RU004349"/>
    </source>
</evidence>
<evidence type="ECO:0000256" key="9">
    <source>
        <dbReference type="HAMAP-Rule" id="MF_01465"/>
    </source>
</evidence>
<dbReference type="EMBL" id="DTAD01000064">
    <property type="protein sequence ID" value="HGN90663.1"/>
    <property type="molecule type" value="Genomic_DNA"/>
</dbReference>
<dbReference type="GO" id="GO:0065002">
    <property type="term" value="P:intracellular protein transmembrane transport"/>
    <property type="evidence" value="ECO:0007669"/>
    <property type="project" value="UniProtKB-UniRule"/>
</dbReference>
<evidence type="ECO:0000313" key="14">
    <source>
        <dbReference type="EMBL" id="HGN90663.1"/>
    </source>
</evidence>
<dbReference type="Pfam" id="PF00344">
    <property type="entry name" value="SecY"/>
    <property type="match status" value="1"/>
</dbReference>
<comment type="caution">
    <text evidence="14">The sequence shown here is derived from an EMBL/GenBank/DDBJ whole genome shotgun (WGS) entry which is preliminary data.</text>
</comment>
<dbReference type="GO" id="GO:0005886">
    <property type="term" value="C:plasma membrane"/>
    <property type="evidence" value="ECO:0007669"/>
    <property type="project" value="UniProtKB-SubCell"/>
</dbReference>
<evidence type="ECO:0000256" key="11">
    <source>
        <dbReference type="RuleBase" id="RU003484"/>
    </source>
</evidence>
<feature type="transmembrane region" description="Helical" evidence="9">
    <location>
        <begin position="182"/>
        <end position="202"/>
    </location>
</feature>
<feature type="transmembrane region" description="Helical" evidence="9">
    <location>
        <begin position="34"/>
        <end position="56"/>
    </location>
</feature>
<keyword evidence="5 9" id="KW-0653">Protein transport</keyword>
<dbReference type="PRINTS" id="PR00303">
    <property type="entry name" value="SECYTRNLCASE"/>
</dbReference>
<evidence type="ECO:0000256" key="5">
    <source>
        <dbReference type="ARBA" id="ARBA00022927"/>
    </source>
</evidence>
<sequence length="477" mass="51619">MSEKSSTRTFLEKISKILPEIKKPGRKVGLGEKLVWTALALIIYTWMGHTILYGLPQGTQVGQSPALLNVVFAQKTGTLITLGIGPIVTAGLILQLLVGAELIKLDLSKPEDRGLFTSMSKLLAIVIALFQSAAYVYAGFFGPTNATQNIAIFIQLVAATILIMLLDELVQKGWGLGSGISLFIVAGVAEEIFVALFSPIILPDQAYQGIILASIQAIFTGNLPSILVRQGGYPDLVGLFSTIFLVLALIYIEAIRVEIPISYAKFQGYRAKYPVKLLYVSNVPIIFATTVFSNIFYLGSLIWSRFNPNNDNIFLNLIGTYRFDEQLGTVVSTGGLAYYVIGPRGIASVLQDPVRAVVHAALLIVFAVLFAKFWVQVSGLAPEKVAEQLIQAGMQVPGFRRSPEVIAAVIGKYIGTVTILGGLLIGLVASVADYVAVFGSGIGILLTIGILQQYYQLLIRERISEMYPGLGKLLGRE</sequence>
<evidence type="ECO:0000256" key="10">
    <source>
        <dbReference type="RuleBase" id="RU000537"/>
    </source>
</evidence>
<keyword evidence="9" id="KW-1003">Cell membrane</keyword>
<feature type="transmembrane region" description="Helical" evidence="9">
    <location>
        <begin position="76"/>
        <end position="98"/>
    </location>
</feature>
<dbReference type="GO" id="GO:0006605">
    <property type="term" value="P:protein targeting"/>
    <property type="evidence" value="ECO:0007669"/>
    <property type="project" value="UniProtKB-UniRule"/>
</dbReference>
<feature type="transmembrane region" description="Helical" evidence="9">
    <location>
        <begin position="119"/>
        <end position="138"/>
    </location>
</feature>
<keyword evidence="6 9" id="KW-1133">Transmembrane helix</keyword>